<keyword evidence="4" id="KW-0732">Signal</keyword>
<feature type="transmembrane region" description="Helical" evidence="5">
    <location>
        <begin position="704"/>
        <end position="722"/>
    </location>
</feature>
<evidence type="ECO:0000256" key="2">
    <source>
        <dbReference type="ARBA" id="ARBA00005695"/>
    </source>
</evidence>
<reference evidence="7 8" key="1">
    <citation type="submission" date="2021-12" db="EMBL/GenBank/DDBJ databases">
        <title>Genome seq of P8.</title>
        <authorList>
            <person name="Seo T."/>
        </authorList>
    </citation>
    <scope>NUCLEOTIDE SEQUENCE [LARGE SCALE GENOMIC DNA]</scope>
    <source>
        <strain evidence="7 8">P8</strain>
    </source>
</reference>
<dbReference type="InterPro" id="IPR039424">
    <property type="entry name" value="SBP_5"/>
</dbReference>
<dbReference type="Gene3D" id="3.10.105.10">
    <property type="entry name" value="Dipeptide-binding Protein, Domain 3"/>
    <property type="match status" value="1"/>
</dbReference>
<comment type="subcellular location">
    <subcellularLocation>
        <location evidence="1">Cell envelope</location>
    </subcellularLocation>
</comment>
<dbReference type="Proteomes" id="UP001200741">
    <property type="component" value="Unassembled WGS sequence"/>
</dbReference>
<evidence type="ECO:0000313" key="8">
    <source>
        <dbReference type="Proteomes" id="UP001200741"/>
    </source>
</evidence>
<dbReference type="EMBL" id="JAJTWU010000001">
    <property type="protein sequence ID" value="MCE4553548.1"/>
    <property type="molecule type" value="Genomic_DNA"/>
</dbReference>
<evidence type="ECO:0000313" key="7">
    <source>
        <dbReference type="EMBL" id="MCE4553548.1"/>
    </source>
</evidence>
<keyword evidence="3" id="KW-0813">Transport</keyword>
<gene>
    <name evidence="7" type="ORF">LXT13_03695</name>
</gene>
<dbReference type="Gene3D" id="3.40.190.10">
    <property type="entry name" value="Periplasmic binding protein-like II"/>
    <property type="match status" value="1"/>
</dbReference>
<dbReference type="InterPro" id="IPR000914">
    <property type="entry name" value="SBP_5_dom"/>
</dbReference>
<sequence length="741" mass="84080">MAAIGSWVRKGWGALALALLAGCNNSPHPNGAERENTLFMAFSERSPRYLDPTSSYSAPESTYVYEISEPPYGYHPLKRPYTLVPRAAAALAKPYFLDAQGHRLPDDAPDDQIAEAVYELPLRTDLKWSPHPAFARGADGQYLYHHLKPGELGDRRSPFEFPQLATRPVVAEDFVYALKRHANPRLDAPVAAVFSEHVLGLKDYIEQVRRENARQLVGLPENLADKPFLDLRQWPLAGAQAVNDHLLRIRLKGRYPQWQYWLATNFLAAVPWEVDAFYAQPGMAAHSMSWNQWPVGSGPFMMTEYVQDRRHVMSRNPNYHGDTYPCEGSPGDAEAGLLADCGKRIPFVDRIVAISVKERVPIKELFKQGYLDLPEMDRADWGVTLAVDRDDSDDVKRFFDERGYRLPATVDITNWYLGFNWLDPVVGRGDTPERQRRNRALRQAISIAIDWEEGYGRIFRERGGDAAHGPIPPGVFGSRERQPGEFNPVTHRLVDGRIERRPLEDALKLMVEAGYPGGRDAKTGQPLVLNYDFQRVVTPELKAENDWLQRQFAKLGIQLDIRATDFNQFQEKILKGKHQIFWAGWFADYPDAENFLFLLYGPNSKSLSEGENTSNYANPEFDRLYRQLQSLEDGPQKAQLMAQMNDLVRQDAPWAFGYWSYSGLAFQHWVYNGKPGVVVRDRARYLRVDAAERAARIAAWNRPVWWPLLALAAGALVIFVATRSAWRARESATALAPLEAG</sequence>
<name>A0ABS8XQW3_9BURK</name>
<dbReference type="SUPFAM" id="SSF53850">
    <property type="entry name" value="Periplasmic binding protein-like II"/>
    <property type="match status" value="1"/>
</dbReference>
<feature type="domain" description="Solute-binding protein family 5" evidence="6">
    <location>
        <begin position="167"/>
        <end position="604"/>
    </location>
</feature>
<dbReference type="PANTHER" id="PTHR30290">
    <property type="entry name" value="PERIPLASMIC BINDING COMPONENT OF ABC TRANSPORTER"/>
    <property type="match status" value="1"/>
</dbReference>
<dbReference type="CDD" id="cd08505">
    <property type="entry name" value="PBP2_NikA_DppA_OppA_like_18"/>
    <property type="match status" value="1"/>
</dbReference>
<evidence type="ECO:0000256" key="4">
    <source>
        <dbReference type="ARBA" id="ARBA00022729"/>
    </source>
</evidence>
<dbReference type="Pfam" id="PF00496">
    <property type="entry name" value="SBP_bac_5"/>
    <property type="match status" value="1"/>
</dbReference>
<keyword evidence="5" id="KW-0472">Membrane</keyword>
<proteinExistence type="inferred from homology"/>
<dbReference type="RefSeq" id="WP_233370243.1">
    <property type="nucleotide sequence ID" value="NZ_JAJTWU010000001.1"/>
</dbReference>
<comment type="similarity">
    <text evidence="2">Belongs to the bacterial solute-binding protein 5 family.</text>
</comment>
<keyword evidence="5" id="KW-0812">Transmembrane</keyword>
<evidence type="ECO:0000259" key="6">
    <source>
        <dbReference type="Pfam" id="PF00496"/>
    </source>
</evidence>
<keyword evidence="8" id="KW-1185">Reference proteome</keyword>
<comment type="caution">
    <text evidence="7">The sequence shown here is derived from an EMBL/GenBank/DDBJ whole genome shotgun (WGS) entry which is preliminary data.</text>
</comment>
<keyword evidence="5" id="KW-1133">Transmembrane helix</keyword>
<dbReference type="PANTHER" id="PTHR30290:SF10">
    <property type="entry name" value="PERIPLASMIC OLIGOPEPTIDE-BINDING PROTEIN-RELATED"/>
    <property type="match status" value="1"/>
</dbReference>
<evidence type="ECO:0000256" key="3">
    <source>
        <dbReference type="ARBA" id="ARBA00022448"/>
    </source>
</evidence>
<evidence type="ECO:0000256" key="5">
    <source>
        <dbReference type="SAM" id="Phobius"/>
    </source>
</evidence>
<protein>
    <submittedName>
        <fullName evidence="7">ABC transporter substrate-binding protein</fullName>
    </submittedName>
</protein>
<accession>A0ABS8XQW3</accession>
<organism evidence="7 8">
    <name type="scientific">Pelomonas cellulosilytica</name>
    <dbReference type="NCBI Taxonomy" id="2906762"/>
    <lineage>
        <taxon>Bacteria</taxon>
        <taxon>Pseudomonadati</taxon>
        <taxon>Pseudomonadota</taxon>
        <taxon>Betaproteobacteria</taxon>
        <taxon>Burkholderiales</taxon>
        <taxon>Sphaerotilaceae</taxon>
        <taxon>Roseateles</taxon>
    </lineage>
</organism>
<evidence type="ECO:0000256" key="1">
    <source>
        <dbReference type="ARBA" id="ARBA00004196"/>
    </source>
</evidence>